<evidence type="ECO:0000313" key="3">
    <source>
        <dbReference type="EMBL" id="RIB26316.1"/>
    </source>
</evidence>
<evidence type="ECO:0000256" key="1">
    <source>
        <dbReference type="ARBA" id="ARBA00022801"/>
    </source>
</evidence>
<dbReference type="SUPFAM" id="SSF52540">
    <property type="entry name" value="P-loop containing nucleoside triphosphate hydrolases"/>
    <property type="match status" value="1"/>
</dbReference>
<organism evidence="3 4">
    <name type="scientific">Gigaspora rosea</name>
    <dbReference type="NCBI Taxonomy" id="44941"/>
    <lineage>
        <taxon>Eukaryota</taxon>
        <taxon>Fungi</taxon>
        <taxon>Fungi incertae sedis</taxon>
        <taxon>Mucoromycota</taxon>
        <taxon>Glomeromycotina</taxon>
        <taxon>Glomeromycetes</taxon>
        <taxon>Diversisporales</taxon>
        <taxon>Gigasporaceae</taxon>
        <taxon>Gigaspora</taxon>
    </lineage>
</organism>
<dbReference type="InterPro" id="IPR036543">
    <property type="entry name" value="Guanylate-bd_C_sf"/>
</dbReference>
<reference evidence="3 4" key="1">
    <citation type="submission" date="2018-06" db="EMBL/GenBank/DDBJ databases">
        <title>Comparative genomics reveals the genomic features of Rhizophagus irregularis, R. cerebriforme, R. diaphanum and Gigaspora rosea, and their symbiotic lifestyle signature.</title>
        <authorList>
            <person name="Morin E."/>
            <person name="San Clemente H."/>
            <person name="Chen E.C.H."/>
            <person name="De La Providencia I."/>
            <person name="Hainaut M."/>
            <person name="Kuo A."/>
            <person name="Kohler A."/>
            <person name="Murat C."/>
            <person name="Tang N."/>
            <person name="Roy S."/>
            <person name="Loubradou J."/>
            <person name="Henrissat B."/>
            <person name="Grigoriev I.V."/>
            <person name="Corradi N."/>
            <person name="Roux C."/>
            <person name="Martin F.M."/>
        </authorList>
    </citation>
    <scope>NUCLEOTIDE SEQUENCE [LARGE SCALE GENOMIC DNA]</scope>
    <source>
        <strain evidence="3 4">DAOM 194757</strain>
    </source>
</reference>
<proteinExistence type="predicted"/>
<evidence type="ECO:0000259" key="2">
    <source>
        <dbReference type="Pfam" id="PF02263"/>
    </source>
</evidence>
<feature type="domain" description="Guanylate-binding protein N-terminal" evidence="2">
    <location>
        <begin position="33"/>
        <end position="208"/>
    </location>
</feature>
<dbReference type="AlphaFoldDB" id="A0A397W4K7"/>
<dbReference type="InterPro" id="IPR027417">
    <property type="entry name" value="P-loop_NTPase"/>
</dbReference>
<gene>
    <name evidence="3" type="ORF">C2G38_2030339</name>
</gene>
<accession>A0A397W4K7</accession>
<dbReference type="InterPro" id="IPR015894">
    <property type="entry name" value="Guanylate-bd_N"/>
</dbReference>
<dbReference type="GO" id="GO:0005525">
    <property type="term" value="F:GTP binding"/>
    <property type="evidence" value="ECO:0007669"/>
    <property type="project" value="InterPro"/>
</dbReference>
<comment type="caution">
    <text evidence="3">The sequence shown here is derived from an EMBL/GenBank/DDBJ whole genome shotgun (WGS) entry which is preliminary data.</text>
</comment>
<name>A0A397W4K7_9GLOM</name>
<dbReference type="EMBL" id="QKWP01000140">
    <property type="protein sequence ID" value="RIB26316.1"/>
    <property type="molecule type" value="Genomic_DNA"/>
</dbReference>
<dbReference type="Pfam" id="PF02263">
    <property type="entry name" value="GBP"/>
    <property type="match status" value="1"/>
</dbReference>
<dbReference type="OrthoDB" id="2135133at2759"/>
<dbReference type="Proteomes" id="UP000266673">
    <property type="component" value="Unassembled WGS sequence"/>
</dbReference>
<keyword evidence="4" id="KW-1185">Reference proteome</keyword>
<dbReference type="SUPFAM" id="SSF48340">
    <property type="entry name" value="Interferon-induced guanylate-binding protein 1 (GBP1), C-terminal domain"/>
    <property type="match status" value="1"/>
</dbReference>
<keyword evidence="1" id="KW-0378">Hydrolase</keyword>
<sequence>MSPNPFSKAIPCRPGNPIHLLNFMSLDEYGAILLDEQALRILRKIEEPIAVITVVGSYRRGKSYFANTLLGRHDGFKLGSSMDGCTKCIDIWDTPFYHEGKRVVIVDCEGIDDPKQEFPWANKLFILCLAISSTLIYINGIIGRDDIEKLFLMTKIVSRIQPPNDYQFLPNLVVLLRDFQLDDPPDFVEEFLERLSKVDDDAAKEITKFFKKFDVYPIPIEKAVTNIYEDLPPKYLNASTMSGATFAEFLERCVVQINDPTNNMLSIPSAYEATINYAAQKAHETCLEDYNEIMNQMENKEFPISWDEFEIIHNDVFEYVVKSFFKQIIGSADQIQSFQKKFYETIAIIKEQSYMKNSAAMSKYHEEWADKIWKDCVKPGLEIENLFDTDKFEEAIELFEQTYGTVVKPGHEAVQVLNSFKANQYKDAIELLKTYGNLREERVNEMLARQEAEKKYYELLQEEEKLKLCLCSLLNNLYFLF</sequence>
<protein>
    <submittedName>
        <fullName evidence="3">Guanylate-binding protein</fullName>
    </submittedName>
</protein>
<dbReference type="Gene3D" id="3.40.50.300">
    <property type="entry name" value="P-loop containing nucleotide triphosphate hydrolases"/>
    <property type="match status" value="1"/>
</dbReference>
<dbReference type="Gene3D" id="1.20.1000.10">
    <property type="entry name" value="Guanylate-binding protein, C-terminal domain"/>
    <property type="match status" value="1"/>
</dbReference>
<dbReference type="PANTHER" id="PTHR10751">
    <property type="entry name" value="GUANYLATE BINDING PROTEIN"/>
    <property type="match status" value="1"/>
</dbReference>
<dbReference type="GO" id="GO:0003924">
    <property type="term" value="F:GTPase activity"/>
    <property type="evidence" value="ECO:0007669"/>
    <property type="project" value="InterPro"/>
</dbReference>
<evidence type="ECO:0000313" key="4">
    <source>
        <dbReference type="Proteomes" id="UP000266673"/>
    </source>
</evidence>